<evidence type="ECO:0000256" key="4">
    <source>
        <dbReference type="PROSITE-ProRule" id="PRU10137"/>
    </source>
</evidence>
<dbReference type="InterPro" id="IPR050639">
    <property type="entry name" value="SSR_resolvase"/>
</dbReference>
<dbReference type="PROSITE" id="PS51736">
    <property type="entry name" value="RECOMBINASES_3"/>
    <property type="match status" value="1"/>
</dbReference>
<keyword evidence="1" id="KW-0229">DNA integration</keyword>
<dbReference type="Pfam" id="PF00239">
    <property type="entry name" value="Resolvase"/>
    <property type="match status" value="1"/>
</dbReference>
<evidence type="ECO:0000256" key="1">
    <source>
        <dbReference type="ARBA" id="ARBA00022908"/>
    </source>
</evidence>
<keyword evidence="2" id="KW-0238">DNA-binding</keyword>
<organism evidence="6 7">
    <name type="scientific">Agrobacterium arsenijevicii</name>
    <dbReference type="NCBI Taxonomy" id="1585697"/>
    <lineage>
        <taxon>Bacteria</taxon>
        <taxon>Pseudomonadati</taxon>
        <taxon>Pseudomonadota</taxon>
        <taxon>Alphaproteobacteria</taxon>
        <taxon>Hyphomicrobiales</taxon>
        <taxon>Rhizobiaceae</taxon>
        <taxon>Rhizobium/Agrobacterium group</taxon>
        <taxon>Agrobacterium</taxon>
    </lineage>
</organism>
<evidence type="ECO:0000259" key="5">
    <source>
        <dbReference type="PROSITE" id="PS51736"/>
    </source>
</evidence>
<gene>
    <name evidence="6" type="ORF">RP75_05980</name>
</gene>
<dbReference type="InterPro" id="IPR006118">
    <property type="entry name" value="Recombinase_CS"/>
</dbReference>
<dbReference type="Proteomes" id="UP000032564">
    <property type="component" value="Unassembled WGS sequence"/>
</dbReference>
<dbReference type="PROSITE" id="PS00398">
    <property type="entry name" value="RECOMBINASES_2"/>
    <property type="match status" value="1"/>
</dbReference>
<protein>
    <submittedName>
        <fullName evidence="6">DNA resolvase</fullName>
    </submittedName>
</protein>
<sequence>MKIGYARVSTSDQHLDLQLDALNAAGCELIFKDHGISGIKVKRPGLSQVIRRLKRGDTLIVWRLDRLGRSLIHLVSTITKLRQRGVEFLSLSEQINTGNSAGSLIFHIFAALAEFERGLISERSTAGIAAARAKGKRLGRRPSLGPELLGEITRAYSDDRHSLARIADQYSVHPRTVRRYLQKNAPCPDDFGEEQ</sequence>
<reference evidence="6 7" key="1">
    <citation type="submission" date="2014-12" db="EMBL/GenBank/DDBJ databases">
        <authorList>
            <person name="Kuzmanovic N."/>
            <person name="Pulawska J."/>
            <person name="Obradovic A."/>
        </authorList>
    </citation>
    <scope>NUCLEOTIDE SEQUENCE [LARGE SCALE GENOMIC DNA]</scope>
    <source>
        <strain evidence="6 7">KFB 330</strain>
    </source>
</reference>
<dbReference type="PANTHER" id="PTHR30461">
    <property type="entry name" value="DNA-INVERTASE FROM LAMBDOID PROPHAGE"/>
    <property type="match status" value="1"/>
</dbReference>
<keyword evidence="7" id="KW-1185">Reference proteome</keyword>
<evidence type="ECO:0000256" key="2">
    <source>
        <dbReference type="ARBA" id="ARBA00023125"/>
    </source>
</evidence>
<dbReference type="PROSITE" id="PS00397">
    <property type="entry name" value="RECOMBINASES_1"/>
    <property type="match status" value="1"/>
</dbReference>
<evidence type="ECO:0000313" key="7">
    <source>
        <dbReference type="Proteomes" id="UP000032564"/>
    </source>
</evidence>
<feature type="active site" description="O-(5'-phospho-DNA)-serine intermediate" evidence="4">
    <location>
        <position position="9"/>
    </location>
</feature>
<dbReference type="EMBL" id="JWIT01000003">
    <property type="protein sequence ID" value="KJF74637.1"/>
    <property type="molecule type" value="Genomic_DNA"/>
</dbReference>
<evidence type="ECO:0000313" key="6">
    <source>
        <dbReference type="EMBL" id="KJF74637.1"/>
    </source>
</evidence>
<dbReference type="SMART" id="SM00857">
    <property type="entry name" value="Resolvase"/>
    <property type="match status" value="1"/>
</dbReference>
<dbReference type="Gene3D" id="3.40.50.1390">
    <property type="entry name" value="Resolvase, N-terminal catalytic domain"/>
    <property type="match status" value="1"/>
</dbReference>
<dbReference type="PANTHER" id="PTHR30461:SF2">
    <property type="entry name" value="SERINE RECOMBINASE PINE-RELATED"/>
    <property type="match status" value="1"/>
</dbReference>
<dbReference type="SUPFAM" id="SSF53041">
    <property type="entry name" value="Resolvase-like"/>
    <property type="match status" value="1"/>
</dbReference>
<dbReference type="InterPro" id="IPR006119">
    <property type="entry name" value="Resolv_N"/>
</dbReference>
<dbReference type="InterPro" id="IPR036162">
    <property type="entry name" value="Resolvase-like_N_sf"/>
</dbReference>
<feature type="domain" description="Resolvase/invertase-type recombinase catalytic" evidence="5">
    <location>
        <begin position="1"/>
        <end position="135"/>
    </location>
</feature>
<comment type="caution">
    <text evidence="6">The sequence shown here is derived from an EMBL/GenBank/DDBJ whole genome shotgun (WGS) entry which is preliminary data.</text>
</comment>
<name>A0ABR5DC31_9HYPH</name>
<keyword evidence="3" id="KW-0233">DNA recombination</keyword>
<dbReference type="CDD" id="cd03768">
    <property type="entry name" value="SR_ResInv"/>
    <property type="match status" value="1"/>
</dbReference>
<evidence type="ECO:0000256" key="3">
    <source>
        <dbReference type="ARBA" id="ARBA00023172"/>
    </source>
</evidence>
<accession>A0ABR5DC31</accession>
<dbReference type="RefSeq" id="WP_045016207.1">
    <property type="nucleotide sequence ID" value="NZ_CP166104.1"/>
</dbReference>
<proteinExistence type="predicted"/>